<dbReference type="InterPro" id="IPR001245">
    <property type="entry name" value="Ser-Thr/Tyr_kinase_cat_dom"/>
</dbReference>
<dbReference type="InterPro" id="IPR017441">
    <property type="entry name" value="Protein_kinase_ATP_BS"/>
</dbReference>
<evidence type="ECO:0000256" key="2">
    <source>
        <dbReference type="ARBA" id="ARBA00022443"/>
    </source>
</evidence>
<organism evidence="13 14">
    <name type="scientific">Sus scrofa</name>
    <name type="common">Pig</name>
    <dbReference type="NCBI Taxonomy" id="9823"/>
    <lineage>
        <taxon>Eukaryota</taxon>
        <taxon>Metazoa</taxon>
        <taxon>Chordata</taxon>
        <taxon>Craniata</taxon>
        <taxon>Vertebrata</taxon>
        <taxon>Euteleostomi</taxon>
        <taxon>Mammalia</taxon>
        <taxon>Eutheria</taxon>
        <taxon>Laurasiatheria</taxon>
        <taxon>Artiodactyla</taxon>
        <taxon>Suina</taxon>
        <taxon>Suidae</taxon>
        <taxon>Sus</taxon>
    </lineage>
</organism>
<evidence type="ECO:0000256" key="8">
    <source>
        <dbReference type="ARBA" id="ARBA00022999"/>
    </source>
</evidence>
<keyword evidence="5 11" id="KW-0547">Nucleotide-binding</keyword>
<dbReference type="Pfam" id="PF07714">
    <property type="entry name" value="PK_Tyr_Ser-Thr"/>
    <property type="match status" value="1"/>
</dbReference>
<evidence type="ECO:0000256" key="1">
    <source>
        <dbReference type="ARBA" id="ARBA00011903"/>
    </source>
</evidence>
<dbReference type="Proteomes" id="UP000694720">
    <property type="component" value="Unplaced"/>
</dbReference>
<dbReference type="PROSITE" id="PS00107">
    <property type="entry name" value="PROTEIN_KINASE_ATP"/>
    <property type="match status" value="1"/>
</dbReference>
<dbReference type="InterPro" id="IPR000719">
    <property type="entry name" value="Prot_kinase_dom"/>
</dbReference>
<dbReference type="FunFam" id="1.10.510.10:FF:000399">
    <property type="entry name" value="Tyrosine-protein kinase"/>
    <property type="match status" value="1"/>
</dbReference>
<evidence type="ECO:0000256" key="5">
    <source>
        <dbReference type="ARBA" id="ARBA00022741"/>
    </source>
</evidence>
<evidence type="ECO:0000313" key="14">
    <source>
        <dbReference type="Proteomes" id="UP000694720"/>
    </source>
</evidence>
<dbReference type="InterPro" id="IPR011009">
    <property type="entry name" value="Kinase-like_dom_sf"/>
</dbReference>
<dbReference type="GO" id="GO:0004715">
    <property type="term" value="F:non-membrane spanning protein tyrosine kinase activity"/>
    <property type="evidence" value="ECO:0007669"/>
    <property type="project" value="UniProtKB-EC"/>
</dbReference>
<dbReference type="GO" id="GO:0005524">
    <property type="term" value="F:ATP binding"/>
    <property type="evidence" value="ECO:0007669"/>
    <property type="project" value="UniProtKB-UniRule"/>
</dbReference>
<dbReference type="SUPFAM" id="SSF56112">
    <property type="entry name" value="Protein kinase-like (PK-like)"/>
    <property type="match status" value="1"/>
</dbReference>
<dbReference type="InterPro" id="IPR020635">
    <property type="entry name" value="Tyr_kinase_cat_dom"/>
</dbReference>
<dbReference type="PROSITE" id="PS50011">
    <property type="entry name" value="PROTEIN_KINASE_DOM"/>
    <property type="match status" value="1"/>
</dbReference>
<dbReference type="PROSITE" id="PS00109">
    <property type="entry name" value="PROTEIN_KINASE_TYR"/>
    <property type="match status" value="1"/>
</dbReference>
<reference evidence="13" key="1">
    <citation type="submission" date="2025-08" db="UniProtKB">
        <authorList>
            <consortium name="Ensembl"/>
        </authorList>
    </citation>
    <scope>IDENTIFICATION</scope>
</reference>
<dbReference type="PANTHER" id="PTHR24418">
    <property type="entry name" value="TYROSINE-PROTEIN KINASE"/>
    <property type="match status" value="1"/>
</dbReference>
<evidence type="ECO:0000256" key="9">
    <source>
        <dbReference type="ARBA" id="ARBA00023137"/>
    </source>
</evidence>
<dbReference type="PRINTS" id="PR00109">
    <property type="entry name" value="TYRKINASE"/>
</dbReference>
<dbReference type="Gene3D" id="3.30.200.20">
    <property type="entry name" value="Phosphorylase Kinase, domain 1"/>
    <property type="match status" value="1"/>
</dbReference>
<comment type="catalytic activity">
    <reaction evidence="10">
        <text>L-tyrosyl-[protein] + ATP = O-phospho-L-tyrosyl-[protein] + ADP + H(+)</text>
        <dbReference type="Rhea" id="RHEA:10596"/>
        <dbReference type="Rhea" id="RHEA-COMP:10136"/>
        <dbReference type="Rhea" id="RHEA-COMP:20101"/>
        <dbReference type="ChEBI" id="CHEBI:15378"/>
        <dbReference type="ChEBI" id="CHEBI:30616"/>
        <dbReference type="ChEBI" id="CHEBI:46858"/>
        <dbReference type="ChEBI" id="CHEBI:61978"/>
        <dbReference type="ChEBI" id="CHEBI:456216"/>
        <dbReference type="EC" id="2.7.10.2"/>
    </reaction>
</comment>
<name>A0A8D0Z8E5_PIG</name>
<keyword evidence="9" id="KW-0829">Tyrosine-protein kinase</keyword>
<sequence length="525" mass="58151">MGAIPEVLDQWGWAWPAGSVPAVPSPGAHVLTGPWSGECRGQSTEAEVSGEGPQAPACPPESRACPCAGSGGGGARARVAAPCGWVCVWVHVGESQGARAQHPRLGGCCPHRRGWLCPQSQETPGSVHFWVPRATWDPGGSVEGQRRDLGVSECLQAAMCQRWAGRGHSQGLRGSGPPTSQVVLRPNLSLRSLTPAAGRRRRAGGLPGQDQRKAWRQLRPLGLAELVEHHKAQSLSHGLRLTSPCWKHEPEPLPHCDDWERPREEFTLCRKLGAGYFGEVFEGLWKDKVRVAIKVIARDDLHQHAFQSEIQAMKKLRHKHILPLYAVASLGDPVYIITELMPKGNLLELLRDSDEQALPVSELVDIAAQVAEGMCYLESQNYIHRDLAARNILVGENTICKVGDFGLARLVKDDIYLSHDHRIPYKWTAPEALSRGHYSIKSDVWSFGVLLHEVFSRGEMPYPGMSNHEAFLRVEAGYRMPCPRECTPTAYKLLLSCWNRDPEQRPSFQALWEKLSSLTRYENPP</sequence>
<dbReference type="InterPro" id="IPR008266">
    <property type="entry name" value="Tyr_kinase_AS"/>
</dbReference>
<evidence type="ECO:0000256" key="4">
    <source>
        <dbReference type="ARBA" id="ARBA00022679"/>
    </source>
</evidence>
<protein>
    <recommendedName>
        <fullName evidence="1">non-specific protein-tyrosine kinase</fullName>
        <ecNumber evidence="1">2.7.10.2</ecNumber>
    </recommendedName>
</protein>
<evidence type="ECO:0000256" key="11">
    <source>
        <dbReference type="PROSITE-ProRule" id="PRU10141"/>
    </source>
</evidence>
<dbReference type="SMART" id="SM00219">
    <property type="entry name" value="TyrKc"/>
    <property type="match status" value="1"/>
</dbReference>
<keyword evidence="4" id="KW-0808">Transferase</keyword>
<evidence type="ECO:0000256" key="7">
    <source>
        <dbReference type="ARBA" id="ARBA00022840"/>
    </source>
</evidence>
<keyword evidence="3" id="KW-0597">Phosphoprotein</keyword>
<evidence type="ECO:0000256" key="10">
    <source>
        <dbReference type="ARBA" id="ARBA00051245"/>
    </source>
</evidence>
<evidence type="ECO:0000256" key="3">
    <source>
        <dbReference type="ARBA" id="ARBA00022553"/>
    </source>
</evidence>
<evidence type="ECO:0000259" key="12">
    <source>
        <dbReference type="PROSITE" id="PS50011"/>
    </source>
</evidence>
<keyword evidence="6" id="KW-0418">Kinase</keyword>
<dbReference type="Ensembl" id="ENSSSCT00035029280.1">
    <property type="protein sequence ID" value="ENSSSCP00035011309.1"/>
    <property type="gene ID" value="ENSSSCG00035022425.1"/>
</dbReference>
<dbReference type="InterPro" id="IPR050198">
    <property type="entry name" value="Non-receptor_tyrosine_kinases"/>
</dbReference>
<feature type="domain" description="Protein kinase" evidence="12">
    <location>
        <begin position="266"/>
        <end position="518"/>
    </location>
</feature>
<feature type="binding site" evidence="11">
    <location>
        <position position="294"/>
    </location>
    <ligand>
        <name>ATP</name>
        <dbReference type="ChEBI" id="CHEBI:30616"/>
    </ligand>
</feature>
<evidence type="ECO:0000256" key="6">
    <source>
        <dbReference type="ARBA" id="ARBA00022777"/>
    </source>
</evidence>
<dbReference type="Gene3D" id="1.10.510.10">
    <property type="entry name" value="Transferase(Phosphotransferase) domain 1"/>
    <property type="match status" value="1"/>
</dbReference>
<dbReference type="FunFam" id="3.30.200.20:FF:000053">
    <property type="entry name" value="Tyrosine-protein kinase"/>
    <property type="match status" value="1"/>
</dbReference>
<dbReference type="EC" id="2.7.10.2" evidence="1"/>
<accession>A0A8D0Z8E5</accession>
<keyword evidence="2" id="KW-0728">SH3 domain</keyword>
<keyword evidence="8" id="KW-0727">SH2 domain</keyword>
<evidence type="ECO:0000313" key="13">
    <source>
        <dbReference type="Ensembl" id="ENSSSCP00035011309.1"/>
    </source>
</evidence>
<proteinExistence type="predicted"/>
<keyword evidence="7 11" id="KW-0067">ATP-binding</keyword>
<dbReference type="AlphaFoldDB" id="A0A8D0Z8E5"/>